<reference evidence="2" key="1">
    <citation type="journal article" date="2020" name="Stud. Mycol.">
        <title>101 Dothideomycetes genomes: a test case for predicting lifestyles and emergence of pathogens.</title>
        <authorList>
            <person name="Haridas S."/>
            <person name="Albert R."/>
            <person name="Binder M."/>
            <person name="Bloem J."/>
            <person name="Labutti K."/>
            <person name="Salamov A."/>
            <person name="Andreopoulos B."/>
            <person name="Baker S."/>
            <person name="Barry K."/>
            <person name="Bills G."/>
            <person name="Bluhm B."/>
            <person name="Cannon C."/>
            <person name="Castanera R."/>
            <person name="Culley D."/>
            <person name="Daum C."/>
            <person name="Ezra D."/>
            <person name="Gonzalez J."/>
            <person name="Henrissat B."/>
            <person name="Kuo A."/>
            <person name="Liang C."/>
            <person name="Lipzen A."/>
            <person name="Lutzoni F."/>
            <person name="Magnuson J."/>
            <person name="Mondo S."/>
            <person name="Nolan M."/>
            <person name="Ohm R."/>
            <person name="Pangilinan J."/>
            <person name="Park H.-J."/>
            <person name="Ramirez L."/>
            <person name="Alfaro M."/>
            <person name="Sun H."/>
            <person name="Tritt A."/>
            <person name="Yoshinaga Y."/>
            <person name="Zwiers L.-H."/>
            <person name="Turgeon B."/>
            <person name="Goodwin S."/>
            <person name="Spatafora J."/>
            <person name="Crous P."/>
            <person name="Grigoriev I."/>
        </authorList>
    </citation>
    <scope>NUCLEOTIDE SEQUENCE</scope>
    <source>
        <strain evidence="2">CBS 675.92</strain>
    </source>
</reference>
<dbReference type="EMBL" id="ML977008">
    <property type="protein sequence ID" value="KAF1952756.1"/>
    <property type="molecule type" value="Genomic_DNA"/>
</dbReference>
<sequence>MEIGRTGCTSIPHNPQSLGTSANPHPGACIYFYLPVLVMILINSSVSPKPKTPTRQTNHIPGALILGCTTNKMGLANLYVVKVNGTSAGIFGICTPSSCTWALTLPPSHPAKSIPLLSIWPTPALTLLSLLILTVCVVLNRNRTTQRALIRAVKAALYTTFALSLFFTLSAAQQAALAVNGAEWFGAPRGSVQRGLGVLVLGAVGAGGSLALVGSWELGRWGFEWERTGLVGRRMPGGGGGEM</sequence>
<feature type="transmembrane region" description="Helical" evidence="1">
    <location>
        <begin position="152"/>
        <end position="172"/>
    </location>
</feature>
<organism evidence="2 3">
    <name type="scientific">Byssothecium circinans</name>
    <dbReference type="NCBI Taxonomy" id="147558"/>
    <lineage>
        <taxon>Eukaryota</taxon>
        <taxon>Fungi</taxon>
        <taxon>Dikarya</taxon>
        <taxon>Ascomycota</taxon>
        <taxon>Pezizomycotina</taxon>
        <taxon>Dothideomycetes</taxon>
        <taxon>Pleosporomycetidae</taxon>
        <taxon>Pleosporales</taxon>
        <taxon>Massarineae</taxon>
        <taxon>Massarinaceae</taxon>
        <taxon>Byssothecium</taxon>
    </lineage>
</organism>
<feature type="transmembrane region" description="Helical" evidence="1">
    <location>
        <begin position="192"/>
        <end position="213"/>
    </location>
</feature>
<name>A0A6A5TPM2_9PLEO</name>
<gene>
    <name evidence="2" type="ORF">CC80DRAFT_169868</name>
</gene>
<evidence type="ECO:0000313" key="3">
    <source>
        <dbReference type="Proteomes" id="UP000800035"/>
    </source>
</evidence>
<protein>
    <submittedName>
        <fullName evidence="2">Uncharacterized protein</fullName>
    </submittedName>
</protein>
<dbReference type="AlphaFoldDB" id="A0A6A5TPM2"/>
<evidence type="ECO:0000256" key="1">
    <source>
        <dbReference type="SAM" id="Phobius"/>
    </source>
</evidence>
<keyword evidence="1" id="KW-1133">Transmembrane helix</keyword>
<proteinExistence type="predicted"/>
<keyword evidence="3" id="KW-1185">Reference proteome</keyword>
<feature type="transmembrane region" description="Helical" evidence="1">
    <location>
        <begin position="28"/>
        <end position="46"/>
    </location>
</feature>
<dbReference type="Proteomes" id="UP000800035">
    <property type="component" value="Unassembled WGS sequence"/>
</dbReference>
<keyword evidence="1" id="KW-0812">Transmembrane</keyword>
<accession>A0A6A5TPM2</accession>
<feature type="transmembrane region" description="Helical" evidence="1">
    <location>
        <begin position="119"/>
        <end position="140"/>
    </location>
</feature>
<keyword evidence="1" id="KW-0472">Membrane</keyword>
<evidence type="ECO:0000313" key="2">
    <source>
        <dbReference type="EMBL" id="KAF1952756.1"/>
    </source>
</evidence>